<dbReference type="InterPro" id="IPR001173">
    <property type="entry name" value="Glyco_trans_2-like"/>
</dbReference>
<dbReference type="Gene3D" id="3.90.550.10">
    <property type="entry name" value="Spore Coat Polysaccharide Biosynthesis Protein SpsA, Chain A"/>
    <property type="match status" value="1"/>
</dbReference>
<dbReference type="CDD" id="cd02511">
    <property type="entry name" value="Beta4Glucosyltransferase"/>
    <property type="match status" value="1"/>
</dbReference>
<dbReference type="SUPFAM" id="SSF48452">
    <property type="entry name" value="TPR-like"/>
    <property type="match status" value="1"/>
</dbReference>
<protein>
    <submittedName>
        <fullName evidence="2">Glycosyltransferase family 2 protein</fullName>
    </submittedName>
</protein>
<proteinExistence type="predicted"/>
<name>A0A3S1DQ65_9BACL</name>
<sequence length="358" mass="40600">MLNISLCMIVKNEQQNLMRCLESVRSIVSEIIVVDTGSTDKTKEIASLFGAQVIDYTWNDDFSAARNVAIEGALGEWVLVLDADEYVVNVNTSMLQAFFLNNKLSQIGTIEIQSRFLQGDIENTAVHHISRLFPAGISYTGRIHEQLNTNLPRVSTGIVLKHEGYYETNKAERNLRLLHKALEADPGDNYYLFQIARQYRGCSQSERALNYIEKCYSTLNGQEAYAAEAGIEYLYILMENRRLQEAVSVIQKQHTFLENMADYYLVCGLIYTKIGMDQIVDAISYVPLIEQCYLKCLSLGKKGGREIVKGTATFIAAYNLGAFYEAKGDIIRAKYNYRRSAEYGYDPATNRLKELEKL</sequence>
<dbReference type="OrthoDB" id="9815923at2"/>
<dbReference type="InterPro" id="IPR011990">
    <property type="entry name" value="TPR-like_helical_dom_sf"/>
</dbReference>
<keyword evidence="2" id="KW-0808">Transferase</keyword>
<gene>
    <name evidence="2" type="ORF">EJP82_21175</name>
</gene>
<dbReference type="PANTHER" id="PTHR43630">
    <property type="entry name" value="POLY-BETA-1,6-N-ACETYL-D-GLUCOSAMINE SYNTHASE"/>
    <property type="match status" value="1"/>
</dbReference>
<evidence type="ECO:0000313" key="3">
    <source>
        <dbReference type="Proteomes" id="UP000279446"/>
    </source>
</evidence>
<dbReference type="Pfam" id="PF00535">
    <property type="entry name" value="Glycos_transf_2"/>
    <property type="match status" value="1"/>
</dbReference>
<reference evidence="2 3" key="1">
    <citation type="submission" date="2018-12" db="EMBL/GenBank/DDBJ databases">
        <authorList>
            <person name="Sun L."/>
            <person name="Chen Z."/>
        </authorList>
    </citation>
    <scope>NUCLEOTIDE SEQUENCE [LARGE SCALE GENOMIC DNA]</scope>
    <source>
        <strain evidence="2 3">DSM 15890</strain>
    </source>
</reference>
<comment type="caution">
    <text evidence="2">The sequence shown here is derived from an EMBL/GenBank/DDBJ whole genome shotgun (WGS) entry which is preliminary data.</text>
</comment>
<dbReference type="Gene3D" id="1.25.40.10">
    <property type="entry name" value="Tetratricopeptide repeat domain"/>
    <property type="match status" value="1"/>
</dbReference>
<accession>A0A3S1DQ65</accession>
<dbReference type="AlphaFoldDB" id="A0A3S1DQ65"/>
<keyword evidence="3" id="KW-1185">Reference proteome</keyword>
<dbReference type="RefSeq" id="WP_127194050.1">
    <property type="nucleotide sequence ID" value="NZ_RZNY01000022.1"/>
</dbReference>
<dbReference type="PANTHER" id="PTHR43630:SF2">
    <property type="entry name" value="GLYCOSYLTRANSFERASE"/>
    <property type="match status" value="1"/>
</dbReference>
<feature type="domain" description="Glycosyltransferase 2-like" evidence="1">
    <location>
        <begin position="5"/>
        <end position="87"/>
    </location>
</feature>
<evidence type="ECO:0000259" key="1">
    <source>
        <dbReference type="Pfam" id="PF00535"/>
    </source>
</evidence>
<dbReference type="EMBL" id="RZNY01000022">
    <property type="protein sequence ID" value="RUT42993.1"/>
    <property type="molecule type" value="Genomic_DNA"/>
</dbReference>
<evidence type="ECO:0000313" key="2">
    <source>
        <dbReference type="EMBL" id="RUT42993.1"/>
    </source>
</evidence>
<dbReference type="GO" id="GO:0016740">
    <property type="term" value="F:transferase activity"/>
    <property type="evidence" value="ECO:0007669"/>
    <property type="project" value="UniProtKB-KW"/>
</dbReference>
<dbReference type="Proteomes" id="UP000279446">
    <property type="component" value="Unassembled WGS sequence"/>
</dbReference>
<dbReference type="InterPro" id="IPR029044">
    <property type="entry name" value="Nucleotide-diphossugar_trans"/>
</dbReference>
<dbReference type="SUPFAM" id="SSF53448">
    <property type="entry name" value="Nucleotide-diphospho-sugar transferases"/>
    <property type="match status" value="1"/>
</dbReference>
<organism evidence="2 3">
    <name type="scientific">Paenibacillus anaericanus</name>
    <dbReference type="NCBI Taxonomy" id="170367"/>
    <lineage>
        <taxon>Bacteria</taxon>
        <taxon>Bacillati</taxon>
        <taxon>Bacillota</taxon>
        <taxon>Bacilli</taxon>
        <taxon>Bacillales</taxon>
        <taxon>Paenibacillaceae</taxon>
        <taxon>Paenibacillus</taxon>
    </lineage>
</organism>